<protein>
    <submittedName>
        <fullName evidence="3">Ribonuclease H-like domain-containing protein</fullName>
    </submittedName>
</protein>
<proteinExistence type="predicted"/>
<evidence type="ECO:0000313" key="3">
    <source>
        <dbReference type="EMBL" id="GJS91025.1"/>
    </source>
</evidence>
<sequence length="487" mass="55319">MDLETAQTNTTAKFPILKQGKYDMWTLRIEQYFQVQDYALWDVIENGNSFKPVAQTTTNADRTSTSLIPGLVTTKEKAQKKNDAKARSMLLMALPNEHLMTFNQYEDAKTLFAAIQTRFGVWKNKPDLDTMSFDDIYNNFKIVEQEVKGTASSSSNSNSQSMAFVSSPSSTNEVNTAYGVSTANTQVSPTSTQVSTASTQDLEQIHEDDIEEMDLKWKLALLSMRTRRFFQKTGRKITINGSDTVGYDKSKVECFNFHKMGHFTRECRGPRNQDSRNRNQDSSRRTVNIEDTSSKAMVAIDGAGFDWSYMADDKVPTNMALMAFSDSDVHNDKTCSKTCLKSFKTLKTQLDDLRIEFNKSEFNLATYKRGLASVEEQLVFYKKNEVIFCEQLVLKRDISYKDSEVSILKSELEKLKQEKESNQLKIENFDNASKSLDKLIGSQIPDKSRKEEFQQPEFEGYGPKPSKSVSEDTSNEVKESPDALLLE</sequence>
<comment type="caution">
    <text evidence="3">The sequence shown here is derived from an EMBL/GenBank/DDBJ whole genome shotgun (WGS) entry which is preliminary data.</text>
</comment>
<keyword evidence="4" id="KW-1185">Reference proteome</keyword>
<feature type="region of interest" description="Disordered" evidence="2">
    <location>
        <begin position="266"/>
        <end position="288"/>
    </location>
</feature>
<dbReference type="Proteomes" id="UP001151760">
    <property type="component" value="Unassembled WGS sequence"/>
</dbReference>
<evidence type="ECO:0000256" key="2">
    <source>
        <dbReference type="SAM" id="MobiDB-lite"/>
    </source>
</evidence>
<evidence type="ECO:0000256" key="1">
    <source>
        <dbReference type="SAM" id="Coils"/>
    </source>
</evidence>
<accession>A0ABQ4ZMA4</accession>
<reference evidence="3" key="2">
    <citation type="submission" date="2022-01" db="EMBL/GenBank/DDBJ databases">
        <authorList>
            <person name="Yamashiro T."/>
            <person name="Shiraishi A."/>
            <person name="Satake H."/>
            <person name="Nakayama K."/>
        </authorList>
    </citation>
    <scope>NUCLEOTIDE SEQUENCE</scope>
</reference>
<feature type="region of interest" description="Disordered" evidence="2">
    <location>
        <begin position="440"/>
        <end position="487"/>
    </location>
</feature>
<evidence type="ECO:0000313" key="4">
    <source>
        <dbReference type="Proteomes" id="UP001151760"/>
    </source>
</evidence>
<dbReference type="SUPFAM" id="SSF57756">
    <property type="entry name" value="Retrovirus zinc finger-like domains"/>
    <property type="match status" value="1"/>
</dbReference>
<reference evidence="3" key="1">
    <citation type="journal article" date="2022" name="Int. J. Mol. Sci.">
        <title>Draft Genome of Tanacetum Coccineum: Genomic Comparison of Closely Related Tanacetum-Family Plants.</title>
        <authorList>
            <person name="Yamashiro T."/>
            <person name="Shiraishi A."/>
            <person name="Nakayama K."/>
            <person name="Satake H."/>
        </authorList>
    </citation>
    <scope>NUCLEOTIDE SEQUENCE</scope>
</reference>
<gene>
    <name evidence="3" type="ORF">Tco_0773661</name>
</gene>
<keyword evidence="1" id="KW-0175">Coiled coil</keyword>
<dbReference type="InterPro" id="IPR036875">
    <property type="entry name" value="Znf_CCHC_sf"/>
</dbReference>
<feature type="region of interest" description="Disordered" evidence="2">
    <location>
        <begin position="150"/>
        <end position="171"/>
    </location>
</feature>
<feature type="coiled-coil region" evidence="1">
    <location>
        <begin position="405"/>
        <end position="432"/>
    </location>
</feature>
<dbReference type="EMBL" id="BQNB010011473">
    <property type="protein sequence ID" value="GJS91025.1"/>
    <property type="molecule type" value="Genomic_DNA"/>
</dbReference>
<organism evidence="3 4">
    <name type="scientific">Tanacetum coccineum</name>
    <dbReference type="NCBI Taxonomy" id="301880"/>
    <lineage>
        <taxon>Eukaryota</taxon>
        <taxon>Viridiplantae</taxon>
        <taxon>Streptophyta</taxon>
        <taxon>Embryophyta</taxon>
        <taxon>Tracheophyta</taxon>
        <taxon>Spermatophyta</taxon>
        <taxon>Magnoliopsida</taxon>
        <taxon>eudicotyledons</taxon>
        <taxon>Gunneridae</taxon>
        <taxon>Pentapetalae</taxon>
        <taxon>asterids</taxon>
        <taxon>campanulids</taxon>
        <taxon>Asterales</taxon>
        <taxon>Asteraceae</taxon>
        <taxon>Asteroideae</taxon>
        <taxon>Anthemideae</taxon>
        <taxon>Anthemidinae</taxon>
        <taxon>Tanacetum</taxon>
    </lineage>
</organism>
<feature type="compositionally biased region" description="Low complexity" evidence="2">
    <location>
        <begin position="152"/>
        <end position="167"/>
    </location>
</feature>
<name>A0ABQ4ZMA4_9ASTR</name>